<dbReference type="RefSeq" id="XP_022733006.1">
    <property type="nucleotide sequence ID" value="XM_022877271.1"/>
</dbReference>
<evidence type="ECO:0000313" key="6">
    <source>
        <dbReference type="Proteomes" id="UP000515121"/>
    </source>
</evidence>
<dbReference type="PANTHER" id="PTHR12428:SF14">
    <property type="entry name" value="ALBINO3-LIKE PROTEIN 1, CHLOROPLASTIC"/>
    <property type="match status" value="1"/>
</dbReference>
<proteinExistence type="inferred from homology"/>
<keyword evidence="3" id="KW-0812">Transmembrane</keyword>
<dbReference type="GO" id="GO:0032977">
    <property type="term" value="F:membrane insertase activity"/>
    <property type="evidence" value="ECO:0007669"/>
    <property type="project" value="InterPro"/>
</dbReference>
<dbReference type="AlphaFoldDB" id="A0A6P5XZ17"/>
<gene>
    <name evidence="7" type="primary">LOC111287065</name>
</gene>
<organism evidence="6 7">
    <name type="scientific">Durio zibethinus</name>
    <name type="common">Durian</name>
    <dbReference type="NCBI Taxonomy" id="66656"/>
    <lineage>
        <taxon>Eukaryota</taxon>
        <taxon>Viridiplantae</taxon>
        <taxon>Streptophyta</taxon>
        <taxon>Embryophyta</taxon>
        <taxon>Tracheophyta</taxon>
        <taxon>Spermatophyta</taxon>
        <taxon>Magnoliopsida</taxon>
        <taxon>eudicotyledons</taxon>
        <taxon>Gunneridae</taxon>
        <taxon>Pentapetalae</taxon>
        <taxon>rosids</taxon>
        <taxon>malvids</taxon>
        <taxon>Malvales</taxon>
        <taxon>Malvaceae</taxon>
        <taxon>Helicteroideae</taxon>
        <taxon>Durio</taxon>
    </lineage>
</organism>
<dbReference type="GO" id="GO:0009535">
    <property type="term" value="C:chloroplast thylakoid membrane"/>
    <property type="evidence" value="ECO:0007669"/>
    <property type="project" value="TreeGrafter"/>
</dbReference>
<dbReference type="PANTHER" id="PTHR12428">
    <property type="entry name" value="OXA1"/>
    <property type="match status" value="1"/>
</dbReference>
<dbReference type="GO" id="GO:0072598">
    <property type="term" value="P:protein localization to chloroplast"/>
    <property type="evidence" value="ECO:0007669"/>
    <property type="project" value="TreeGrafter"/>
</dbReference>
<sequence>MLPRVSGLFTRDESLLYTIPDAVVSSSETVTTTTTTTKQNNHRLSGKTNSMETILKVESAMAMLSLQPQIKAIQQKLLEERIQLETAQLCKLAGINPLAAPSGLSLYWFTNNILSTAQQVWLQKLGEAKDPAEQLNDDIVKEEQGWLQKSLSELNSIRKKAK</sequence>
<keyword evidence="6" id="KW-1185">Reference proteome</keyword>
<dbReference type="GO" id="GO:0010027">
    <property type="term" value="P:thylakoid membrane organization"/>
    <property type="evidence" value="ECO:0007669"/>
    <property type="project" value="TreeGrafter"/>
</dbReference>
<name>A0A6P5XZ17_DURZI</name>
<comment type="subcellular location">
    <subcellularLocation>
        <location evidence="1">Membrane</location>
        <topology evidence="1">Multi-pass membrane protein</topology>
    </subcellularLocation>
</comment>
<accession>A0A6P5XZ17</accession>
<keyword evidence="4" id="KW-1133">Transmembrane helix</keyword>
<dbReference type="GeneID" id="111287065"/>
<evidence type="ECO:0000256" key="3">
    <source>
        <dbReference type="ARBA" id="ARBA00022692"/>
    </source>
</evidence>
<dbReference type="Proteomes" id="UP000515121">
    <property type="component" value="Unplaced"/>
</dbReference>
<dbReference type="GO" id="GO:0051205">
    <property type="term" value="P:protein insertion into membrane"/>
    <property type="evidence" value="ECO:0007669"/>
    <property type="project" value="TreeGrafter"/>
</dbReference>
<keyword evidence="5" id="KW-0472">Membrane</keyword>
<reference evidence="7" key="1">
    <citation type="submission" date="2025-08" db="UniProtKB">
        <authorList>
            <consortium name="RefSeq"/>
        </authorList>
    </citation>
    <scope>IDENTIFICATION</scope>
    <source>
        <tissue evidence="7">Fruit stalk</tissue>
    </source>
</reference>
<evidence type="ECO:0000256" key="4">
    <source>
        <dbReference type="ARBA" id="ARBA00022989"/>
    </source>
</evidence>
<evidence type="ECO:0000256" key="1">
    <source>
        <dbReference type="ARBA" id="ARBA00004141"/>
    </source>
</evidence>
<dbReference type="InterPro" id="IPR001708">
    <property type="entry name" value="YidC/ALB3/OXA1/COX18"/>
</dbReference>
<evidence type="ECO:0000256" key="2">
    <source>
        <dbReference type="ARBA" id="ARBA00010583"/>
    </source>
</evidence>
<evidence type="ECO:0000313" key="7">
    <source>
        <dbReference type="RefSeq" id="XP_022733006.1"/>
    </source>
</evidence>
<protein>
    <submittedName>
        <fullName evidence="7">ALBINO3-like protein 1, chloroplastic isoform X2</fullName>
    </submittedName>
</protein>
<comment type="similarity">
    <text evidence="2">Belongs to the OXA1/ALB3/YidC (TC 2.A.9.2) family.</text>
</comment>
<evidence type="ECO:0000256" key="5">
    <source>
        <dbReference type="ARBA" id="ARBA00023136"/>
    </source>
</evidence>